<reference evidence="2 3" key="1">
    <citation type="submission" date="2015-03" db="EMBL/GenBank/DDBJ databases">
        <title>Genome sequencing of Methylobacterium tarhaniae DSM 25844.</title>
        <authorList>
            <person name="Chaudhry V."/>
            <person name="Patil P.B."/>
        </authorList>
    </citation>
    <scope>NUCLEOTIDE SEQUENCE [LARGE SCALE GENOMIC DNA]</scope>
    <source>
        <strain evidence="2 3">DSM 25844</strain>
    </source>
</reference>
<feature type="non-terminal residue" evidence="2">
    <location>
        <position position="1"/>
    </location>
</feature>
<accession>A0A0J6UQ65</accession>
<dbReference type="AlphaFoldDB" id="A0A0J6UQ65"/>
<comment type="caution">
    <text evidence="2">The sequence shown here is derived from an EMBL/GenBank/DDBJ whole genome shotgun (WGS) entry which is preliminary data.</text>
</comment>
<protein>
    <submittedName>
        <fullName evidence="2">Uncharacterized protein</fullName>
    </submittedName>
</protein>
<dbReference type="InterPro" id="IPR029063">
    <property type="entry name" value="SAM-dependent_MTases_sf"/>
</dbReference>
<feature type="non-terminal residue" evidence="2">
    <location>
        <position position="311"/>
    </location>
</feature>
<feature type="region of interest" description="Disordered" evidence="1">
    <location>
        <begin position="235"/>
        <end position="267"/>
    </location>
</feature>
<dbReference type="Proteomes" id="UP000036449">
    <property type="component" value="Unassembled WGS sequence"/>
</dbReference>
<gene>
    <name evidence="2" type="ORF">VQ03_30020</name>
</gene>
<organism evidence="2 3">
    <name type="scientific">Methylobacterium tarhaniae</name>
    <dbReference type="NCBI Taxonomy" id="1187852"/>
    <lineage>
        <taxon>Bacteria</taxon>
        <taxon>Pseudomonadati</taxon>
        <taxon>Pseudomonadota</taxon>
        <taxon>Alphaproteobacteria</taxon>
        <taxon>Hyphomicrobiales</taxon>
        <taxon>Methylobacteriaceae</taxon>
        <taxon>Methylobacterium</taxon>
    </lineage>
</organism>
<dbReference type="Gene3D" id="3.40.50.150">
    <property type="entry name" value="Vaccinia Virus protein VP39"/>
    <property type="match status" value="1"/>
</dbReference>
<dbReference type="RefSeq" id="WP_048454581.1">
    <property type="nucleotide sequence ID" value="NZ_LABZ01000361.1"/>
</dbReference>
<evidence type="ECO:0000313" key="2">
    <source>
        <dbReference type="EMBL" id="KMO28196.1"/>
    </source>
</evidence>
<feature type="compositionally biased region" description="Basic and acidic residues" evidence="1">
    <location>
        <begin position="235"/>
        <end position="254"/>
    </location>
</feature>
<name>A0A0J6UQ65_9HYPH</name>
<evidence type="ECO:0000313" key="3">
    <source>
        <dbReference type="Proteomes" id="UP000036449"/>
    </source>
</evidence>
<proteinExistence type="predicted"/>
<evidence type="ECO:0000256" key="1">
    <source>
        <dbReference type="SAM" id="MobiDB-lite"/>
    </source>
</evidence>
<dbReference type="PATRIC" id="fig|1187852.3.peg.4645"/>
<dbReference type="EMBL" id="LABZ01000361">
    <property type="protein sequence ID" value="KMO28196.1"/>
    <property type="molecule type" value="Genomic_DNA"/>
</dbReference>
<dbReference type="SUPFAM" id="SSF53335">
    <property type="entry name" value="S-adenosyl-L-methionine-dependent methyltransferases"/>
    <property type="match status" value="1"/>
</dbReference>
<sequence length="311" mass="33755">GEGRLAQDLEFVSSDDDPGVAGKNQPHEPADLVVCTDLLEHIEPDAVEDVLSDLARLTKKVLLVTISTRPVVTVTADGGGAHIPSMPPDRWLALLTRRFGVRRWEVGLDEVTGILVPLAGEDAPGRQVAMRERFAATLLRLRAERTANRRSEERRRSVVDAAVLELAARNQDLKAAADACDRLRSQLRIAETEVDDARREADRLRAQDDDHLARRAASEIVIERLSAELAKAREASSRIAETERGPADLGDGARAEGPVDDPATIEPAPVAAPRGAWLALANDTLLGWAIHRDASPVAALVEVEVEDRFAT</sequence>
<keyword evidence="3" id="KW-1185">Reference proteome</keyword>